<dbReference type="STRING" id="554155.C5FBQ0"/>
<dbReference type="VEuPathDB" id="FungiDB:MCYG_00122"/>
<evidence type="ECO:0000259" key="4">
    <source>
        <dbReference type="Pfam" id="PF23317"/>
    </source>
</evidence>
<accession>C5FBQ0</accession>
<dbReference type="RefSeq" id="XP_002850018.1">
    <property type="nucleotide sequence ID" value="XM_002849972.1"/>
</dbReference>
<dbReference type="Proteomes" id="UP000002035">
    <property type="component" value="Unassembled WGS sequence"/>
</dbReference>
<feature type="transmembrane region" description="Helical" evidence="2">
    <location>
        <begin position="515"/>
        <end position="534"/>
    </location>
</feature>
<evidence type="ECO:0000313" key="6">
    <source>
        <dbReference type="Proteomes" id="UP000002035"/>
    </source>
</evidence>
<dbReference type="HOGENOM" id="CLU_014123_0_0_1"/>
<proteinExistence type="predicted"/>
<keyword evidence="2" id="KW-1133">Transmembrane helix</keyword>
<feature type="transmembrane region" description="Helical" evidence="2">
    <location>
        <begin position="243"/>
        <end position="263"/>
    </location>
</feature>
<dbReference type="OrthoDB" id="301415at2759"/>
<dbReference type="OMA" id="YQKCIKY"/>
<evidence type="ECO:0000256" key="2">
    <source>
        <dbReference type="SAM" id="Phobius"/>
    </source>
</evidence>
<sequence length="641" mass="73639">MVQWGRLFSDQPSRGRHQYLQETHRLLPRTRDQIVTPALPAKEVTKVALRLKYQVEQVISCELDESLVTKANSTVITKEVIQTAREAGGEEYRACVVFCLLVCVRWFKIQALVELWDSDLHELRAVACEILAKRLYVLCRNRIEAEEDQDYLMLEVLLKRYSILRDGEPTSPANVIERAVDLHALVVIGSAGYQKCIKYLWQGWLCQDDQDPTNFIEYRERNNPSYWSHFNPDRLRAPVYQNAVQVFFSILYLVLFTVVINTVNPTGDLDVVECILYGMTLGFILDEATKFWKVGRFYFGFWNAFNSTLYSLLLVSFILRIVALTHSKNVDNEERNYYNQLSYNFLAFSSPMFWGRLLLYLDTYRFFGAMLVVLKVMMKESLIFFALLAVVIIGFMQGFIGMDQADPENKMTAVVLLQGMANTVLQNPSFDEFQGFAPPFGILLYYLFTFVVMVDITGNAINEYMGLFAHRTLQYVRAPDENVFIAPLNLVEIICLIIPFEWWLPSDRYDKLNNYVMGIIYSPLLLVTALLESTNAQRIRLNRRLGEDDDDTQEEWENAAESAEFDFKKVGDHPETEAWDMAVTKSKPNVEVDQCVLEIRGLKEQVRQLTQLVTVLTERQGVSAGAANGEGQTNQETNGNA</sequence>
<dbReference type="eggNOG" id="ENOG502QTER">
    <property type="taxonomic scope" value="Eukaryota"/>
</dbReference>
<protein>
    <submittedName>
        <fullName evidence="5">Vacuolar cation channel</fullName>
    </submittedName>
</protein>
<feature type="transmembrane region" description="Helical" evidence="2">
    <location>
        <begin position="443"/>
        <end position="462"/>
    </location>
</feature>
<dbReference type="Pfam" id="PF23317">
    <property type="entry name" value="YVC1_C"/>
    <property type="match status" value="1"/>
</dbReference>
<feature type="transmembrane region" description="Helical" evidence="2">
    <location>
        <begin position="297"/>
        <end position="323"/>
    </location>
</feature>
<keyword evidence="1" id="KW-0175">Coiled coil</keyword>
<feature type="transmembrane region" description="Helical" evidence="2">
    <location>
        <begin position="382"/>
        <end position="402"/>
    </location>
</feature>
<dbReference type="InterPro" id="IPR056337">
    <property type="entry name" value="LHD_YVC1"/>
</dbReference>
<dbReference type="Pfam" id="PF23190">
    <property type="entry name" value="LHD_TRPY1"/>
    <property type="match status" value="1"/>
</dbReference>
<feature type="domain" description="YVC1 N-terminal linker helical" evidence="3">
    <location>
        <begin position="44"/>
        <end position="230"/>
    </location>
</feature>
<evidence type="ECO:0000256" key="1">
    <source>
        <dbReference type="SAM" id="Coils"/>
    </source>
</evidence>
<gene>
    <name evidence="5" type="ORF">MCYG_00122</name>
</gene>
<dbReference type="PANTHER" id="PTHR35859">
    <property type="entry name" value="NONSELECTIVE CATION CHANNEL PROTEIN"/>
    <property type="match status" value="1"/>
</dbReference>
<dbReference type="EMBL" id="DS995701">
    <property type="protein sequence ID" value="EEQ27234.1"/>
    <property type="molecule type" value="Genomic_DNA"/>
</dbReference>
<name>C5FBQ0_ARTOC</name>
<organism evidence="5 6">
    <name type="scientific">Arthroderma otae (strain ATCC MYA-4605 / CBS 113480)</name>
    <name type="common">Microsporum canis</name>
    <dbReference type="NCBI Taxonomy" id="554155"/>
    <lineage>
        <taxon>Eukaryota</taxon>
        <taxon>Fungi</taxon>
        <taxon>Dikarya</taxon>
        <taxon>Ascomycota</taxon>
        <taxon>Pezizomycotina</taxon>
        <taxon>Eurotiomycetes</taxon>
        <taxon>Eurotiomycetidae</taxon>
        <taxon>Onygenales</taxon>
        <taxon>Arthrodermataceae</taxon>
        <taxon>Microsporum</taxon>
    </lineage>
</organism>
<keyword evidence="2" id="KW-0472">Membrane</keyword>
<dbReference type="InterPro" id="IPR052971">
    <property type="entry name" value="TRP_calcium_channel"/>
</dbReference>
<feature type="transmembrane region" description="Helical" evidence="2">
    <location>
        <begin position="483"/>
        <end position="503"/>
    </location>
</feature>
<keyword evidence="6" id="KW-1185">Reference proteome</keyword>
<keyword evidence="2" id="KW-0812">Transmembrane</keyword>
<evidence type="ECO:0000313" key="5">
    <source>
        <dbReference type="EMBL" id="EEQ27234.1"/>
    </source>
</evidence>
<feature type="coiled-coil region" evidence="1">
    <location>
        <begin position="592"/>
        <end position="619"/>
    </location>
</feature>
<dbReference type="InterPro" id="IPR056336">
    <property type="entry name" value="YVC1_C"/>
</dbReference>
<evidence type="ECO:0000259" key="3">
    <source>
        <dbReference type="Pfam" id="PF23190"/>
    </source>
</evidence>
<dbReference type="GeneID" id="9223474"/>
<reference evidence="6" key="1">
    <citation type="journal article" date="2012" name="MBio">
        <title>Comparative genome analysis of Trichophyton rubrum and related dermatophytes reveals candidate genes involved in infection.</title>
        <authorList>
            <person name="Martinez D.A."/>
            <person name="Oliver B.G."/>
            <person name="Graeser Y."/>
            <person name="Goldberg J.M."/>
            <person name="Li W."/>
            <person name="Martinez-Rossi N.M."/>
            <person name="Monod M."/>
            <person name="Shelest E."/>
            <person name="Barton R.C."/>
            <person name="Birch E."/>
            <person name="Brakhage A.A."/>
            <person name="Chen Z."/>
            <person name="Gurr S.J."/>
            <person name="Heiman D."/>
            <person name="Heitman J."/>
            <person name="Kosti I."/>
            <person name="Rossi A."/>
            <person name="Saif S."/>
            <person name="Samalova M."/>
            <person name="Saunders C.W."/>
            <person name="Shea T."/>
            <person name="Summerbell R.C."/>
            <person name="Xu J."/>
            <person name="Young S."/>
            <person name="Zeng Q."/>
            <person name="Birren B.W."/>
            <person name="Cuomo C.A."/>
            <person name="White T.C."/>
        </authorList>
    </citation>
    <scope>NUCLEOTIDE SEQUENCE [LARGE SCALE GENOMIC DNA]</scope>
    <source>
        <strain evidence="6">ATCC MYA-4605 / CBS 113480</strain>
    </source>
</reference>
<dbReference type="PANTHER" id="PTHR35859:SF5">
    <property type="entry name" value="ION TRANSPORT DOMAIN-CONTAINING PROTEIN"/>
    <property type="match status" value="1"/>
</dbReference>
<feature type="domain" description="Calcium channel YVC1-like C-terminal transmembrane" evidence="4">
    <location>
        <begin position="253"/>
        <end position="537"/>
    </location>
</feature>
<dbReference type="AlphaFoldDB" id="C5FBQ0"/>